<dbReference type="InParanoid" id="U5DRA7"/>
<gene>
    <name evidence="2" type="ORF">KR51_00000290</name>
</gene>
<accession>U5DRA7</accession>
<evidence type="ECO:0000313" key="3">
    <source>
        <dbReference type="Proteomes" id="UP000016960"/>
    </source>
</evidence>
<dbReference type="STRING" id="582515.KR51_00000290"/>
<keyword evidence="1" id="KW-1133">Transmembrane helix</keyword>
<keyword evidence="3" id="KW-1185">Reference proteome</keyword>
<dbReference type="AlphaFoldDB" id="U5DRA7"/>
<protein>
    <submittedName>
        <fullName evidence="2">Uncharacterized protein</fullName>
    </submittedName>
</protein>
<organism evidence="2 3">
    <name type="scientific">Rubidibacter lacunae KORDI 51-2</name>
    <dbReference type="NCBI Taxonomy" id="582515"/>
    <lineage>
        <taxon>Bacteria</taxon>
        <taxon>Bacillati</taxon>
        <taxon>Cyanobacteriota</taxon>
        <taxon>Cyanophyceae</taxon>
        <taxon>Oscillatoriophycideae</taxon>
        <taxon>Chroococcales</taxon>
        <taxon>Aphanothecaceae</taxon>
        <taxon>Rubidibacter</taxon>
    </lineage>
</organism>
<comment type="caution">
    <text evidence="2">The sequence shown here is derived from an EMBL/GenBank/DDBJ whole genome shotgun (WGS) entry which is preliminary data.</text>
</comment>
<dbReference type="EMBL" id="ASSJ01000001">
    <property type="protein sequence ID" value="ERN43139.1"/>
    <property type="molecule type" value="Genomic_DNA"/>
</dbReference>
<feature type="transmembrane region" description="Helical" evidence="1">
    <location>
        <begin position="33"/>
        <end position="51"/>
    </location>
</feature>
<keyword evidence="1" id="KW-0812">Transmembrane</keyword>
<dbReference type="RefSeq" id="WP_022603679.1">
    <property type="nucleotide sequence ID" value="NZ_ASSJ01000001.1"/>
</dbReference>
<proteinExistence type="predicted"/>
<evidence type="ECO:0000256" key="1">
    <source>
        <dbReference type="SAM" id="Phobius"/>
    </source>
</evidence>
<name>U5DRA7_9CHRO</name>
<reference evidence="2 3" key="1">
    <citation type="submission" date="2013-05" db="EMBL/GenBank/DDBJ databases">
        <title>Draft genome sequence of Rubidibacter lacunae KORDI 51-2.</title>
        <authorList>
            <person name="Choi D.H."/>
            <person name="Noh J.H."/>
            <person name="Kwon K.-K."/>
            <person name="Lee J.-H."/>
            <person name="Ryu J.-Y."/>
        </authorList>
    </citation>
    <scope>NUCLEOTIDE SEQUENCE [LARGE SCALE GENOMIC DNA]</scope>
    <source>
        <strain evidence="2 3">KORDI 51-2</strain>
    </source>
</reference>
<sequence>MLTFAAIAFAVVNGAVAYVGIELVLLFVRLTPTGALLWCGYLLFLTTAIATDEVSASDHLLNCLPTEIASECLVQARSRQR</sequence>
<keyword evidence="1" id="KW-0472">Membrane</keyword>
<evidence type="ECO:0000313" key="2">
    <source>
        <dbReference type="EMBL" id="ERN43139.1"/>
    </source>
</evidence>
<dbReference type="Proteomes" id="UP000016960">
    <property type="component" value="Unassembled WGS sequence"/>
</dbReference>